<feature type="compositionally biased region" description="Acidic residues" evidence="1">
    <location>
        <begin position="25"/>
        <end position="39"/>
    </location>
</feature>
<feature type="compositionally biased region" description="Acidic residues" evidence="1">
    <location>
        <begin position="106"/>
        <end position="118"/>
    </location>
</feature>
<feature type="domain" description="Septum formation-related" evidence="3">
    <location>
        <begin position="663"/>
        <end position="758"/>
    </location>
</feature>
<evidence type="ECO:0000313" key="5">
    <source>
        <dbReference type="Proteomes" id="UP000320216"/>
    </source>
</evidence>
<dbReference type="AlphaFoldDB" id="A0A5B8M4L5"/>
<feature type="region of interest" description="Disordered" evidence="1">
    <location>
        <begin position="619"/>
        <end position="656"/>
    </location>
</feature>
<feature type="compositionally biased region" description="Pro residues" evidence="1">
    <location>
        <begin position="181"/>
        <end position="212"/>
    </location>
</feature>
<keyword evidence="5" id="KW-1185">Reference proteome</keyword>
<dbReference type="Pfam" id="PF13845">
    <property type="entry name" value="Septum_form"/>
    <property type="match status" value="1"/>
</dbReference>
<protein>
    <recommendedName>
        <fullName evidence="3">Septum formation-related domain-containing protein</fullName>
    </recommendedName>
</protein>
<feature type="compositionally biased region" description="Pro residues" evidence="1">
    <location>
        <begin position="142"/>
        <end position="154"/>
    </location>
</feature>
<feature type="compositionally biased region" description="Pro residues" evidence="1">
    <location>
        <begin position="43"/>
        <end position="55"/>
    </location>
</feature>
<evidence type="ECO:0000256" key="1">
    <source>
        <dbReference type="SAM" id="MobiDB-lite"/>
    </source>
</evidence>
<dbReference type="KEGG" id="huw:FPZ11_11340"/>
<feature type="compositionally biased region" description="Low complexity" evidence="1">
    <location>
        <begin position="387"/>
        <end position="418"/>
    </location>
</feature>
<keyword evidence="2" id="KW-0472">Membrane</keyword>
<feature type="region of interest" description="Disordered" evidence="1">
    <location>
        <begin position="527"/>
        <end position="588"/>
    </location>
</feature>
<feature type="region of interest" description="Disordered" evidence="1">
    <location>
        <begin position="467"/>
        <end position="486"/>
    </location>
</feature>
<feature type="region of interest" description="Disordered" evidence="1">
    <location>
        <begin position="1"/>
        <end position="442"/>
    </location>
</feature>
<name>A0A5B8M4L5_9MICO</name>
<feature type="compositionally biased region" description="Low complexity" evidence="1">
    <location>
        <begin position="304"/>
        <end position="316"/>
    </location>
</feature>
<dbReference type="OrthoDB" id="5112895at2"/>
<reference evidence="4 5" key="1">
    <citation type="submission" date="2019-07" db="EMBL/GenBank/DDBJ databases">
        <title>Full genome sequence of Humibacter sp. WJ7-1.</title>
        <authorList>
            <person name="Im W.-T."/>
        </authorList>
    </citation>
    <scope>NUCLEOTIDE SEQUENCE [LARGE SCALE GENOMIC DNA]</scope>
    <source>
        <strain evidence="4 5">WJ7-1</strain>
    </source>
</reference>
<gene>
    <name evidence="4" type="ORF">FPZ11_11340</name>
</gene>
<feature type="compositionally biased region" description="Gly residues" evidence="1">
    <location>
        <begin position="559"/>
        <end position="576"/>
    </location>
</feature>
<feature type="compositionally biased region" description="Pro residues" evidence="1">
    <location>
        <begin position="75"/>
        <end position="85"/>
    </location>
</feature>
<evidence type="ECO:0000313" key="4">
    <source>
        <dbReference type="EMBL" id="QDZ15273.1"/>
    </source>
</evidence>
<sequence>MARFPRNSHEPDDGDDDLSSLFGSAEDDREVDVDDDPDALEPAFPPVASPTPPRPDLPDPRQAPPSWEIPELSMPIPPRPEPGPRGPSTAIPGDGGSFFWGLTPNDEPDPLVAEDDAQESQGASDGEQASRAGSEHGHGHPLVPPTVPLAPYVPPAYDEDAPTVAAPVLPSVPEPSTSAPTVPPLDAPSVPPTTPADAPTVPPATPAVPPTIPAEQPAAPIVPGPPDAGHPERIAVPSWSDPVPPQAVSDTTGSPEWPFAATSAEPAETGQPQEPMTPAASSPAPGTVELPWLRRSRRARQEQIEQAQQSEQTESAWNPQQDASAPGENEASPWGAPGGASVPSPLHDDQSGARPEQAAPPAREPEPAETSSWSLFGDLFDDEKAEPSAAEPSAAESPDVEPTATQAFDTTADAPFAAQRDEPEAGSHSADPAPSAVGDQTTPDIFAAFNAAAPAAGLPGVSASEAAAYDLPHGDEPEPTWPWDAPAQPVTEATTAFGAASAFGAGAAAGAAAGTAAGASVPSDVFGDGTSGAQGSNGSNGVRGRRRSGASDGTRRNGSGAGGGSGGGSGRGGGHGDSGHESDDGGPSPRAQRIMLIVAGALLVVLLLVALFVVGRTVAHPDAPPSPTPTATKTATPTSTPTPTATATGPVAAGKHPWSALRGGECLQPFTTPWADTFTVVDCGTAHAAQMVFTGTFDTNTATAFPGTAQLQTQASALCARAGILNLNAAGQYGDAQMQASYPVTEDQWKKGQRSYYCFVNRSSGQPITGSLMGSGPK</sequence>
<keyword evidence="2" id="KW-1133">Transmembrane helix</keyword>
<accession>A0A5B8M4L5</accession>
<evidence type="ECO:0000259" key="3">
    <source>
        <dbReference type="Pfam" id="PF13845"/>
    </source>
</evidence>
<dbReference type="EMBL" id="CP042305">
    <property type="protein sequence ID" value="QDZ15273.1"/>
    <property type="molecule type" value="Genomic_DNA"/>
</dbReference>
<feature type="transmembrane region" description="Helical" evidence="2">
    <location>
        <begin position="594"/>
        <end position="614"/>
    </location>
</feature>
<dbReference type="RefSeq" id="WP_146320989.1">
    <property type="nucleotide sequence ID" value="NZ_CP042305.1"/>
</dbReference>
<dbReference type="InterPro" id="IPR026004">
    <property type="entry name" value="Septum_form"/>
</dbReference>
<dbReference type="Proteomes" id="UP000320216">
    <property type="component" value="Chromosome"/>
</dbReference>
<organism evidence="4 5">
    <name type="scientific">Humibacter ginsenosidimutans</name>
    <dbReference type="NCBI Taxonomy" id="2599293"/>
    <lineage>
        <taxon>Bacteria</taxon>
        <taxon>Bacillati</taxon>
        <taxon>Actinomycetota</taxon>
        <taxon>Actinomycetes</taxon>
        <taxon>Micrococcales</taxon>
        <taxon>Microbacteriaceae</taxon>
        <taxon>Humibacter</taxon>
    </lineage>
</organism>
<evidence type="ECO:0000256" key="2">
    <source>
        <dbReference type="SAM" id="Phobius"/>
    </source>
</evidence>
<proteinExistence type="predicted"/>
<keyword evidence="2" id="KW-0812">Transmembrane</keyword>
<feature type="compositionally biased region" description="Low complexity" evidence="1">
    <location>
        <begin position="629"/>
        <end position="655"/>
    </location>
</feature>